<evidence type="ECO:0000313" key="1">
    <source>
        <dbReference type="EMBL" id="OGM31277.1"/>
    </source>
</evidence>
<evidence type="ECO:0008006" key="3">
    <source>
        <dbReference type="Google" id="ProtNLM"/>
    </source>
</evidence>
<proteinExistence type="predicted"/>
<dbReference type="Proteomes" id="UP000178870">
    <property type="component" value="Unassembled WGS sequence"/>
</dbReference>
<dbReference type="InterPro" id="IPR032568">
    <property type="entry name" value="DUF4926"/>
</dbReference>
<dbReference type="AlphaFoldDB" id="A0A1F7YVJ7"/>
<gene>
    <name evidence="1" type="ORF">A2803_03735</name>
</gene>
<evidence type="ECO:0000313" key="2">
    <source>
        <dbReference type="Proteomes" id="UP000178870"/>
    </source>
</evidence>
<name>A0A1F7YVJ7_9BACT</name>
<protein>
    <recommendedName>
        <fullName evidence="3">DUF4926 domain-containing protein</fullName>
    </recommendedName>
</protein>
<sequence length="74" mass="8069">MKIRELDNVALKHNMSDDEVTLSAGTVGTVVHKYGRANVFEVEFMDAVGTTVGVVTLKASDLRPLGKDDMLYAK</sequence>
<dbReference type="Pfam" id="PF16277">
    <property type="entry name" value="DUF4926"/>
    <property type="match status" value="1"/>
</dbReference>
<accession>A0A1F7YVJ7</accession>
<dbReference type="EMBL" id="MGGP01000028">
    <property type="protein sequence ID" value="OGM31277.1"/>
    <property type="molecule type" value="Genomic_DNA"/>
</dbReference>
<organism evidence="1 2">
    <name type="scientific">Candidatus Woesebacteria bacterium RIFCSPHIGHO2_01_FULL_44_21</name>
    <dbReference type="NCBI Taxonomy" id="1802503"/>
    <lineage>
        <taxon>Bacteria</taxon>
        <taxon>Candidatus Woeseibacteriota</taxon>
    </lineage>
</organism>
<reference evidence="1 2" key="1">
    <citation type="journal article" date="2016" name="Nat. Commun.">
        <title>Thousands of microbial genomes shed light on interconnected biogeochemical processes in an aquifer system.</title>
        <authorList>
            <person name="Anantharaman K."/>
            <person name="Brown C.T."/>
            <person name="Hug L.A."/>
            <person name="Sharon I."/>
            <person name="Castelle C.J."/>
            <person name="Probst A.J."/>
            <person name="Thomas B.C."/>
            <person name="Singh A."/>
            <person name="Wilkins M.J."/>
            <person name="Karaoz U."/>
            <person name="Brodie E.L."/>
            <person name="Williams K.H."/>
            <person name="Hubbard S.S."/>
            <person name="Banfield J.F."/>
        </authorList>
    </citation>
    <scope>NUCLEOTIDE SEQUENCE [LARGE SCALE GENOMIC DNA]</scope>
</reference>
<comment type="caution">
    <text evidence="1">The sequence shown here is derived from an EMBL/GenBank/DDBJ whole genome shotgun (WGS) entry which is preliminary data.</text>
</comment>